<evidence type="ECO:0000313" key="1">
    <source>
        <dbReference type="EnsemblMetazoa" id="RPRC007927-PA"/>
    </source>
</evidence>
<reference evidence="1" key="1">
    <citation type="submission" date="2015-05" db="UniProtKB">
        <authorList>
            <consortium name="EnsemblMetazoa"/>
        </authorList>
    </citation>
    <scope>IDENTIFICATION</scope>
</reference>
<sequence length="152" mass="17784">MSGSYKCQCTRSRSGDERLLRKLRHRNWKKVSISPFINFIRHYKRYNPSKSLREVVSCCSITRGRKALLRGVLNTVMGLANPLQTLAKPNTRVPCESKDDGWYRSDSVENDLKSFETHIKTESRMIWLKMSRTCKQPYINQSMKACKRGYED</sequence>
<dbReference type="GeneID" id="141448878"/>
<organism evidence="1 2">
    <name type="scientific">Rhodnius prolixus</name>
    <name type="common">Triatomid bug</name>
    <dbReference type="NCBI Taxonomy" id="13249"/>
    <lineage>
        <taxon>Eukaryota</taxon>
        <taxon>Metazoa</taxon>
        <taxon>Ecdysozoa</taxon>
        <taxon>Arthropoda</taxon>
        <taxon>Hexapoda</taxon>
        <taxon>Insecta</taxon>
        <taxon>Pterygota</taxon>
        <taxon>Neoptera</taxon>
        <taxon>Paraneoptera</taxon>
        <taxon>Hemiptera</taxon>
        <taxon>Heteroptera</taxon>
        <taxon>Panheteroptera</taxon>
        <taxon>Cimicomorpha</taxon>
        <taxon>Reduviidae</taxon>
        <taxon>Triatominae</taxon>
        <taxon>Rhodnius</taxon>
    </lineage>
</organism>
<proteinExistence type="predicted"/>
<dbReference type="InParanoid" id="T1HV57"/>
<dbReference type="VEuPathDB" id="VectorBase:RPRC007927"/>
<keyword evidence="2" id="KW-1185">Reference proteome</keyword>
<protein>
    <submittedName>
        <fullName evidence="1">Uncharacterized protein</fullName>
    </submittedName>
</protein>
<evidence type="ECO:0000313" key="2">
    <source>
        <dbReference type="Proteomes" id="UP000015103"/>
    </source>
</evidence>
<dbReference type="Proteomes" id="UP000015103">
    <property type="component" value="Unassembled WGS sequence"/>
</dbReference>
<dbReference type="AlphaFoldDB" id="T1HV57"/>
<dbReference type="HOGENOM" id="CLU_1724583_0_0_1"/>
<name>T1HV57_RHOPR</name>
<accession>T1HV57</accession>
<dbReference type="EnsemblMetazoa" id="RPRC007927-RA">
    <property type="protein sequence ID" value="RPRC007927-PA"/>
    <property type="gene ID" value="RPRC007927"/>
</dbReference>
<dbReference type="EMBL" id="ACPB03007612">
    <property type="status" value="NOT_ANNOTATED_CDS"/>
    <property type="molecule type" value="Genomic_DNA"/>
</dbReference>
<dbReference type="RefSeq" id="XP_073973793.1">
    <property type="nucleotide sequence ID" value="XM_074117692.1"/>
</dbReference>